<dbReference type="GO" id="GO:0006508">
    <property type="term" value="P:proteolysis"/>
    <property type="evidence" value="ECO:0007669"/>
    <property type="project" value="UniProtKB-KW"/>
</dbReference>
<feature type="transmembrane region" description="Helical" evidence="1">
    <location>
        <begin position="205"/>
        <end position="222"/>
    </location>
</feature>
<feature type="transmembrane region" description="Helical" evidence="1">
    <location>
        <begin position="123"/>
        <end position="145"/>
    </location>
</feature>
<proteinExistence type="predicted"/>
<feature type="domain" description="CAAX prenyl protease 2/Lysostaphin resistance protein A-like" evidence="2">
    <location>
        <begin position="253"/>
        <end position="328"/>
    </location>
</feature>
<dbReference type="GO" id="GO:0080120">
    <property type="term" value="P:CAAX-box protein maturation"/>
    <property type="evidence" value="ECO:0007669"/>
    <property type="project" value="UniProtKB-ARBA"/>
</dbReference>
<dbReference type="AlphaFoldDB" id="A0A538UBA2"/>
<keyword evidence="3" id="KW-0482">Metalloprotease</keyword>
<feature type="transmembrane region" description="Helical" evidence="1">
    <location>
        <begin position="276"/>
        <end position="306"/>
    </location>
</feature>
<feature type="transmembrane region" description="Helical" evidence="1">
    <location>
        <begin position="242"/>
        <end position="264"/>
    </location>
</feature>
<dbReference type="InterPro" id="IPR003675">
    <property type="entry name" value="Rce1/LyrA-like_dom"/>
</dbReference>
<evidence type="ECO:0000313" key="3">
    <source>
        <dbReference type="EMBL" id="TMQ73188.1"/>
    </source>
</evidence>
<keyword evidence="1" id="KW-0472">Membrane</keyword>
<dbReference type="Pfam" id="PF02517">
    <property type="entry name" value="Rce1-like"/>
    <property type="match status" value="1"/>
</dbReference>
<feature type="transmembrane region" description="Helical" evidence="1">
    <location>
        <begin position="318"/>
        <end position="337"/>
    </location>
</feature>
<organism evidence="3 4">
    <name type="scientific">Eiseniibacteriota bacterium</name>
    <dbReference type="NCBI Taxonomy" id="2212470"/>
    <lineage>
        <taxon>Bacteria</taxon>
        <taxon>Candidatus Eiseniibacteriota</taxon>
    </lineage>
</organism>
<protein>
    <submittedName>
        <fullName evidence="3">CPBP family intramembrane metalloprotease</fullName>
    </submittedName>
</protein>
<keyword evidence="3" id="KW-0645">Protease</keyword>
<reference evidence="3 4" key="1">
    <citation type="journal article" date="2019" name="Nat. Microbiol.">
        <title>Mediterranean grassland soil C-N compound turnover is dependent on rainfall and depth, and is mediated by genomically divergent microorganisms.</title>
        <authorList>
            <person name="Diamond S."/>
            <person name="Andeer P.F."/>
            <person name="Li Z."/>
            <person name="Crits-Christoph A."/>
            <person name="Burstein D."/>
            <person name="Anantharaman K."/>
            <person name="Lane K.R."/>
            <person name="Thomas B.C."/>
            <person name="Pan C."/>
            <person name="Northen T.R."/>
            <person name="Banfield J.F."/>
        </authorList>
    </citation>
    <scope>NUCLEOTIDE SEQUENCE [LARGE SCALE GENOMIC DNA]</scope>
    <source>
        <strain evidence="3">WS_11</strain>
    </source>
</reference>
<feature type="transmembrane region" description="Helical" evidence="1">
    <location>
        <begin position="54"/>
        <end position="75"/>
    </location>
</feature>
<feature type="transmembrane region" description="Helical" evidence="1">
    <location>
        <begin position="81"/>
        <end position="103"/>
    </location>
</feature>
<keyword evidence="3" id="KW-0378">Hydrolase</keyword>
<dbReference type="EMBL" id="VBPB01000079">
    <property type="protein sequence ID" value="TMQ73188.1"/>
    <property type="molecule type" value="Genomic_DNA"/>
</dbReference>
<dbReference type="GO" id="GO:0004175">
    <property type="term" value="F:endopeptidase activity"/>
    <property type="evidence" value="ECO:0007669"/>
    <property type="project" value="UniProtKB-ARBA"/>
</dbReference>
<evidence type="ECO:0000256" key="1">
    <source>
        <dbReference type="SAM" id="Phobius"/>
    </source>
</evidence>
<dbReference type="Proteomes" id="UP000319771">
    <property type="component" value="Unassembled WGS sequence"/>
</dbReference>
<keyword evidence="1" id="KW-1133">Transmembrane helix</keyword>
<name>A0A538UBA2_UNCEI</name>
<accession>A0A538UBA2</accession>
<dbReference type="GO" id="GO:0008237">
    <property type="term" value="F:metallopeptidase activity"/>
    <property type="evidence" value="ECO:0007669"/>
    <property type="project" value="UniProtKB-KW"/>
</dbReference>
<comment type="caution">
    <text evidence="3">The sequence shown here is derived from an EMBL/GenBank/DDBJ whole genome shotgun (WGS) entry which is preliminary data.</text>
</comment>
<gene>
    <name evidence="3" type="ORF">E6K81_05355</name>
</gene>
<feature type="transmembrane region" description="Helical" evidence="1">
    <location>
        <begin position="165"/>
        <end position="185"/>
    </location>
</feature>
<evidence type="ECO:0000313" key="4">
    <source>
        <dbReference type="Proteomes" id="UP000319771"/>
    </source>
</evidence>
<evidence type="ECO:0000259" key="2">
    <source>
        <dbReference type="Pfam" id="PF02517"/>
    </source>
</evidence>
<keyword evidence="1" id="KW-0812">Transmembrane</keyword>
<sequence length="340" mass="35909">MRGLWTWFTIIAALGIVGVWRGQAEMALSVTLAGAFIAAHAADRDPRFTYLHQLLSVVLIGGGAMVFGMLGFYLVSQPEPGLTRAVAVGIACGGAVLCLLSGLRPIANTVAATLFRTEAPSRALRVGGRLVMMVLLFAFPGWAAFPDILDSLAGQAKPLVDTAQLISSVIGLSVLALGAVGLFVLRDGRAALERLGLRSLKPAHYVVVVLGMVAMTGLNVGTEALQHRWFPDLWEHDQRMSHLIAGGLGIGGSLLLGLSAGVGEELAMRGALQPRLGLWLTALVFASLHVHYSWFGMATIFMLGVLLGVLRDRTNTTVAILVHCLYDISAIVVAGGLSPK</sequence>